<dbReference type="Gene3D" id="1.10.10.10">
    <property type="entry name" value="Winged helix-like DNA-binding domain superfamily/Winged helix DNA-binding domain"/>
    <property type="match status" value="1"/>
</dbReference>
<dbReference type="AlphaFoldDB" id="A0A9D2BYP3"/>
<evidence type="ECO:0000313" key="2">
    <source>
        <dbReference type="EMBL" id="HIY20615.1"/>
    </source>
</evidence>
<accession>A0A9D2BYP3</accession>
<dbReference type="GO" id="GO:0003700">
    <property type="term" value="F:DNA-binding transcription factor activity"/>
    <property type="evidence" value="ECO:0007669"/>
    <property type="project" value="InterPro"/>
</dbReference>
<proteinExistence type="predicted"/>
<reference evidence="2" key="2">
    <citation type="submission" date="2021-04" db="EMBL/GenBank/DDBJ databases">
        <authorList>
            <person name="Gilroy R."/>
        </authorList>
    </citation>
    <scope>NUCLEOTIDE SEQUENCE</scope>
    <source>
        <strain evidence="2">ChiBcec16_6824</strain>
    </source>
</reference>
<dbReference type="InterPro" id="IPR036388">
    <property type="entry name" value="WH-like_DNA-bd_sf"/>
</dbReference>
<evidence type="ECO:0000259" key="1">
    <source>
        <dbReference type="Pfam" id="PF00126"/>
    </source>
</evidence>
<organism evidence="2 3">
    <name type="scientific">Candidatus Flavonifractor merdigallinarum</name>
    <dbReference type="NCBI Taxonomy" id="2838589"/>
    <lineage>
        <taxon>Bacteria</taxon>
        <taxon>Bacillati</taxon>
        <taxon>Bacillota</taxon>
        <taxon>Clostridia</taxon>
        <taxon>Eubacteriales</taxon>
        <taxon>Oscillospiraceae</taxon>
        <taxon>Flavonifractor</taxon>
    </lineage>
</organism>
<reference evidence="2" key="1">
    <citation type="journal article" date="2021" name="PeerJ">
        <title>Extensive microbial diversity within the chicken gut microbiome revealed by metagenomics and culture.</title>
        <authorList>
            <person name="Gilroy R."/>
            <person name="Ravi A."/>
            <person name="Getino M."/>
            <person name="Pursley I."/>
            <person name="Horton D.L."/>
            <person name="Alikhan N.F."/>
            <person name="Baker D."/>
            <person name="Gharbi K."/>
            <person name="Hall N."/>
            <person name="Watson M."/>
            <person name="Adriaenssens E.M."/>
            <person name="Foster-Nyarko E."/>
            <person name="Jarju S."/>
            <person name="Secka A."/>
            <person name="Antonio M."/>
            <person name="Oren A."/>
            <person name="Chaudhuri R.R."/>
            <person name="La Ragione R."/>
            <person name="Hildebrand F."/>
            <person name="Pallen M.J."/>
        </authorList>
    </citation>
    <scope>NUCLEOTIDE SEQUENCE</scope>
    <source>
        <strain evidence="2">ChiBcec16_6824</strain>
    </source>
</reference>
<dbReference type="InterPro" id="IPR000847">
    <property type="entry name" value="LysR_HTH_N"/>
</dbReference>
<comment type="caution">
    <text evidence="2">The sequence shown here is derived from an EMBL/GenBank/DDBJ whole genome shotgun (WGS) entry which is preliminary data.</text>
</comment>
<dbReference type="PANTHER" id="PTHR30432">
    <property type="entry name" value="TRANSCRIPTIONAL REGULATOR MODE"/>
    <property type="match status" value="1"/>
</dbReference>
<dbReference type="SUPFAM" id="SSF46785">
    <property type="entry name" value="Winged helix' DNA-binding domain"/>
    <property type="match status" value="1"/>
</dbReference>
<name>A0A9D2BYP3_9FIRM</name>
<dbReference type="PANTHER" id="PTHR30432:SF1">
    <property type="entry name" value="DNA-BINDING TRANSCRIPTIONAL DUAL REGULATOR MODE"/>
    <property type="match status" value="1"/>
</dbReference>
<feature type="domain" description="HTH lysR-type" evidence="1">
    <location>
        <begin position="24"/>
        <end position="84"/>
    </location>
</feature>
<dbReference type="Pfam" id="PF00126">
    <property type="entry name" value="HTH_1"/>
    <property type="match status" value="1"/>
</dbReference>
<dbReference type="InterPro" id="IPR036390">
    <property type="entry name" value="WH_DNA-bd_sf"/>
</dbReference>
<protein>
    <submittedName>
        <fullName evidence="2">LysR family transcriptional regulator</fullName>
    </submittedName>
</protein>
<dbReference type="InterPro" id="IPR051815">
    <property type="entry name" value="Molybdate_resp_trans_reg"/>
</dbReference>
<gene>
    <name evidence="2" type="ORF">H9841_01765</name>
</gene>
<dbReference type="EMBL" id="DXDX01000038">
    <property type="protein sequence ID" value="HIY20615.1"/>
    <property type="molecule type" value="Genomic_DNA"/>
</dbReference>
<evidence type="ECO:0000313" key="3">
    <source>
        <dbReference type="Proteomes" id="UP000823868"/>
    </source>
</evidence>
<dbReference type="Proteomes" id="UP000823868">
    <property type="component" value="Unassembled WGS sequence"/>
</dbReference>
<sequence length="112" mass="12189">MKEYCRVYWTSDEGVRFFGPGPAELLERVAVCGSLTRAAEEMHLSYSKALRMIHTAERELGMALLKSASGGASGGGSTLTAQGEEVLRRFRACEAAAEQTSQAEFGRQFPKP</sequence>